<evidence type="ECO:0000256" key="2">
    <source>
        <dbReference type="SAM" id="SignalP"/>
    </source>
</evidence>
<feature type="domain" description="X8" evidence="3">
    <location>
        <begin position="144"/>
        <end position="228"/>
    </location>
</feature>
<dbReference type="SMART" id="SM00768">
    <property type="entry name" value="X8"/>
    <property type="match status" value="2"/>
</dbReference>
<sequence>MKIMAKANVSFGFLCLLLCIVVCSSSRYTTNWAEEKRNVARTWCVANPFVRDDKLQRAIDYYCKQPGVDCNVIRPGGPCYQPNSVQEHASVVLNLYYKAHYARLPYCPADVGATSLSDPCKLLQNRKSLVPLPSLKAHAYTRRTWCIASPIAGDDKLNTAIDYYCKQPMVDCSVIRPGGPCYQPNSVREHASVVLNLYYKSHNGISPYCPSDVGGISIVDPSKGSCKYP</sequence>
<comment type="caution">
    <text evidence="4">The sequence shown here is derived from an EMBL/GenBank/DDBJ whole genome shotgun (WGS) entry which is preliminary data.</text>
</comment>
<dbReference type="AlphaFoldDB" id="A0A834LB26"/>
<dbReference type="PANTHER" id="PTHR31044">
    <property type="entry name" value="BETA-1,3 GLUCANASE"/>
    <property type="match status" value="1"/>
</dbReference>
<accession>A0A834LB26</accession>
<dbReference type="OrthoDB" id="1928574at2759"/>
<organism evidence="4 5">
    <name type="scientific">Rhododendron simsii</name>
    <name type="common">Sims's rhododendron</name>
    <dbReference type="NCBI Taxonomy" id="118357"/>
    <lineage>
        <taxon>Eukaryota</taxon>
        <taxon>Viridiplantae</taxon>
        <taxon>Streptophyta</taxon>
        <taxon>Embryophyta</taxon>
        <taxon>Tracheophyta</taxon>
        <taxon>Spermatophyta</taxon>
        <taxon>Magnoliopsida</taxon>
        <taxon>eudicotyledons</taxon>
        <taxon>Gunneridae</taxon>
        <taxon>Pentapetalae</taxon>
        <taxon>asterids</taxon>
        <taxon>Ericales</taxon>
        <taxon>Ericaceae</taxon>
        <taxon>Ericoideae</taxon>
        <taxon>Rhodoreae</taxon>
        <taxon>Rhododendron</taxon>
    </lineage>
</organism>
<dbReference type="InterPro" id="IPR044788">
    <property type="entry name" value="X8_dom_prot"/>
</dbReference>
<evidence type="ECO:0000313" key="5">
    <source>
        <dbReference type="Proteomes" id="UP000626092"/>
    </source>
</evidence>
<dbReference type="Gene3D" id="1.20.58.1040">
    <property type="match status" value="2"/>
</dbReference>
<reference evidence="4" key="1">
    <citation type="submission" date="2019-11" db="EMBL/GenBank/DDBJ databases">
        <authorList>
            <person name="Liu Y."/>
            <person name="Hou J."/>
            <person name="Li T.-Q."/>
            <person name="Guan C.-H."/>
            <person name="Wu X."/>
            <person name="Wu H.-Z."/>
            <person name="Ling F."/>
            <person name="Zhang R."/>
            <person name="Shi X.-G."/>
            <person name="Ren J.-P."/>
            <person name="Chen E.-F."/>
            <person name="Sun J.-M."/>
        </authorList>
    </citation>
    <scope>NUCLEOTIDE SEQUENCE</scope>
    <source>
        <strain evidence="4">Adult_tree_wgs_1</strain>
        <tissue evidence="4">Leaves</tissue>
    </source>
</reference>
<feature type="chain" id="PRO_5032356644" description="X8 domain-containing protein" evidence="2">
    <location>
        <begin position="27"/>
        <end position="229"/>
    </location>
</feature>
<dbReference type="Pfam" id="PF07983">
    <property type="entry name" value="X8"/>
    <property type="match status" value="2"/>
</dbReference>
<dbReference type="PANTHER" id="PTHR31044:SF52">
    <property type="entry name" value="OS01G0631500 PROTEIN"/>
    <property type="match status" value="1"/>
</dbReference>
<dbReference type="Proteomes" id="UP000626092">
    <property type="component" value="Unassembled WGS sequence"/>
</dbReference>
<dbReference type="EMBL" id="WJXA01000011">
    <property type="protein sequence ID" value="KAF7126910.1"/>
    <property type="molecule type" value="Genomic_DNA"/>
</dbReference>
<feature type="signal peptide" evidence="2">
    <location>
        <begin position="1"/>
        <end position="26"/>
    </location>
</feature>
<evidence type="ECO:0000313" key="4">
    <source>
        <dbReference type="EMBL" id="KAF7126910.1"/>
    </source>
</evidence>
<keyword evidence="1 2" id="KW-0732">Signal</keyword>
<evidence type="ECO:0000256" key="1">
    <source>
        <dbReference type="ARBA" id="ARBA00022729"/>
    </source>
</evidence>
<gene>
    <name evidence="4" type="ORF">RHSIM_Rhsim11G0100600</name>
</gene>
<keyword evidence="5" id="KW-1185">Reference proteome</keyword>
<protein>
    <recommendedName>
        <fullName evidence="3">X8 domain-containing protein</fullName>
    </recommendedName>
</protein>
<name>A0A834LB26_RHOSS</name>
<dbReference type="GO" id="GO:0009506">
    <property type="term" value="C:plasmodesma"/>
    <property type="evidence" value="ECO:0007669"/>
    <property type="project" value="UniProtKB-ARBA"/>
</dbReference>
<evidence type="ECO:0000259" key="3">
    <source>
        <dbReference type="SMART" id="SM00768"/>
    </source>
</evidence>
<feature type="domain" description="X8" evidence="3">
    <location>
        <begin position="42"/>
        <end position="122"/>
    </location>
</feature>
<dbReference type="InterPro" id="IPR012946">
    <property type="entry name" value="X8"/>
</dbReference>
<proteinExistence type="predicted"/>